<evidence type="ECO:0000256" key="1">
    <source>
        <dbReference type="SAM" id="MobiDB-lite"/>
    </source>
</evidence>
<gene>
    <name evidence="2" type="ORF">g.26979</name>
</gene>
<proteinExistence type="predicted"/>
<accession>A0A1B6D789</accession>
<organism evidence="2">
    <name type="scientific">Clastoptera arizonana</name>
    <name type="common">Arizona spittle bug</name>
    <dbReference type="NCBI Taxonomy" id="38151"/>
    <lineage>
        <taxon>Eukaryota</taxon>
        <taxon>Metazoa</taxon>
        <taxon>Ecdysozoa</taxon>
        <taxon>Arthropoda</taxon>
        <taxon>Hexapoda</taxon>
        <taxon>Insecta</taxon>
        <taxon>Pterygota</taxon>
        <taxon>Neoptera</taxon>
        <taxon>Paraneoptera</taxon>
        <taxon>Hemiptera</taxon>
        <taxon>Auchenorrhyncha</taxon>
        <taxon>Cercopoidea</taxon>
        <taxon>Clastopteridae</taxon>
        <taxon>Clastoptera</taxon>
    </lineage>
</organism>
<protein>
    <submittedName>
        <fullName evidence="2">Uncharacterized protein</fullName>
    </submittedName>
</protein>
<dbReference type="EMBL" id="GEDC01015741">
    <property type="protein sequence ID" value="JAS21557.1"/>
    <property type="molecule type" value="Transcribed_RNA"/>
</dbReference>
<sequence>MSNTYIADSTDDAKSDDTLIIIVNADGTLSVDPETLQKLIANQHHKSAISLVRVGGDGSNTCEDGSCAETDEVKSNKKGEVNSHVNLTVEGFYPPSHAMATTANEEQDDSLTPSLV</sequence>
<dbReference type="AlphaFoldDB" id="A0A1B6D789"/>
<evidence type="ECO:0000313" key="2">
    <source>
        <dbReference type="EMBL" id="JAS21557.1"/>
    </source>
</evidence>
<feature type="region of interest" description="Disordered" evidence="1">
    <location>
        <begin position="97"/>
        <end position="116"/>
    </location>
</feature>
<name>A0A1B6D789_9HEMI</name>
<feature type="compositionally biased region" description="Polar residues" evidence="1">
    <location>
        <begin position="99"/>
        <end position="116"/>
    </location>
</feature>
<reference evidence="2" key="1">
    <citation type="submission" date="2015-12" db="EMBL/GenBank/DDBJ databases">
        <title>De novo transcriptome assembly of four potential Pierce s Disease insect vectors from Arizona vineyards.</title>
        <authorList>
            <person name="Tassone E.E."/>
        </authorList>
    </citation>
    <scope>NUCLEOTIDE SEQUENCE</scope>
</reference>
<feature type="non-terminal residue" evidence="2">
    <location>
        <position position="116"/>
    </location>
</feature>